<comment type="caution">
    <text evidence="8">The sequence shown here is derived from an EMBL/GenBank/DDBJ whole genome shotgun (WGS) entry which is preliminary data.</text>
</comment>
<evidence type="ECO:0000256" key="3">
    <source>
        <dbReference type="ARBA" id="ARBA00022741"/>
    </source>
</evidence>
<dbReference type="EMBL" id="AGSI01000005">
    <property type="protein sequence ID" value="EIE24955.1"/>
    <property type="molecule type" value="Genomic_DNA"/>
</dbReference>
<evidence type="ECO:0000313" key="9">
    <source>
        <dbReference type="Proteomes" id="UP000007264"/>
    </source>
</evidence>
<comment type="subcellular location">
    <subcellularLocation>
        <location evidence="1">Cytoplasm</location>
    </subcellularLocation>
</comment>
<dbReference type="Proteomes" id="UP000007264">
    <property type="component" value="Unassembled WGS sequence"/>
</dbReference>
<dbReference type="AlphaFoldDB" id="I0Z2T6"/>
<organism evidence="8 9">
    <name type="scientific">Coccomyxa subellipsoidea (strain C-169)</name>
    <name type="common">Green microalga</name>
    <dbReference type="NCBI Taxonomy" id="574566"/>
    <lineage>
        <taxon>Eukaryota</taxon>
        <taxon>Viridiplantae</taxon>
        <taxon>Chlorophyta</taxon>
        <taxon>core chlorophytes</taxon>
        <taxon>Trebouxiophyceae</taxon>
        <taxon>Trebouxiophyceae incertae sedis</taxon>
        <taxon>Coccomyxaceae</taxon>
        <taxon>Coccomyxa</taxon>
        <taxon>Coccomyxa subellipsoidea</taxon>
    </lineage>
</organism>
<evidence type="ECO:0000256" key="6">
    <source>
        <dbReference type="SAM" id="Coils"/>
    </source>
</evidence>
<keyword evidence="9" id="KW-1185">Reference proteome</keyword>
<feature type="coiled-coil region" evidence="6">
    <location>
        <begin position="279"/>
        <end position="316"/>
    </location>
</feature>
<dbReference type="InterPro" id="IPR027640">
    <property type="entry name" value="Kinesin-like_fam"/>
</dbReference>
<evidence type="ECO:0000256" key="4">
    <source>
        <dbReference type="ARBA" id="ARBA00022840"/>
    </source>
</evidence>
<dbReference type="eggNOG" id="KOG0244">
    <property type="taxonomic scope" value="Eukaryota"/>
</dbReference>
<feature type="compositionally biased region" description="Acidic residues" evidence="7">
    <location>
        <begin position="404"/>
        <end position="419"/>
    </location>
</feature>
<dbReference type="KEGG" id="csl:COCSUDRAFT_83647"/>
<evidence type="ECO:0000256" key="1">
    <source>
        <dbReference type="ARBA" id="ARBA00004496"/>
    </source>
</evidence>
<dbReference type="PANTHER" id="PTHR47969:SF15">
    <property type="entry name" value="CHROMOSOME-ASSOCIATED KINESIN KIF4A-RELATED"/>
    <property type="match status" value="1"/>
</dbReference>
<dbReference type="GO" id="GO:0003777">
    <property type="term" value="F:microtubule motor activity"/>
    <property type="evidence" value="ECO:0007669"/>
    <property type="project" value="InterPro"/>
</dbReference>
<keyword evidence="3" id="KW-0547">Nucleotide-binding</keyword>
<sequence>MERVKEASFEERHKMEKAYKERLKTMDGKLREVREKERRIAQMERLQARSLEKCSRLQSDILSIKQQKVQKLEALQAKQAAVLRRKTEEAEAARRRLKDIMDVHRASNEKRERAASMSKSGSGVECQPNAAAPLLRDEKSRRDWIEHELDMCCQSFELARVLEGEKAQRGEVAKKLADLNRRLAHASAVGDESAAAGLEPERATLDSQLQRHSAHILETQAALARAQAEEEGRAGVSNPAEVRRWTGLRTIVEARSLLKSLFRVAAGHKAQVYEAGNALVEAREEAELLRLHLELAQQEEAAAKRALAEAQAALAAALAAPDDDIDDEAQSAAQDDVDAEAESLMEELEGIGSLEGVSGSPLLESLNEEARLGAGARSDLLARYEDASAESLESASSDGSIADDSADDGDSDESDDYEWDPSLATPAAGVRRRVRSGSRRCSRSSERCATAVRESREEPVLLALNAERRRAGAEPLVKLTVRAEYSRCRICTFSEPPFCKKCCPDGM</sequence>
<feature type="region of interest" description="Disordered" evidence="7">
    <location>
        <begin position="389"/>
        <end position="425"/>
    </location>
</feature>
<accession>I0Z2T6</accession>
<name>I0Z2T6_COCSC</name>
<dbReference type="GO" id="GO:0005737">
    <property type="term" value="C:cytoplasm"/>
    <property type="evidence" value="ECO:0007669"/>
    <property type="project" value="UniProtKB-SubCell"/>
</dbReference>
<keyword evidence="4" id="KW-0067">ATP-binding</keyword>
<keyword evidence="2" id="KW-0963">Cytoplasm</keyword>
<evidence type="ECO:0000256" key="7">
    <source>
        <dbReference type="SAM" id="MobiDB-lite"/>
    </source>
</evidence>
<protein>
    <submittedName>
        <fullName evidence="8">Uncharacterized protein</fullName>
    </submittedName>
</protein>
<dbReference type="GO" id="GO:0051231">
    <property type="term" value="P:spindle elongation"/>
    <property type="evidence" value="ECO:0007669"/>
    <property type="project" value="TreeGrafter"/>
</dbReference>
<dbReference type="GeneID" id="17042452"/>
<feature type="compositionally biased region" description="Low complexity" evidence="7">
    <location>
        <begin position="389"/>
        <end position="403"/>
    </location>
</feature>
<dbReference type="STRING" id="574566.I0Z2T6"/>
<gene>
    <name evidence="8" type="ORF">COCSUDRAFT_83647</name>
</gene>
<dbReference type="PANTHER" id="PTHR47969">
    <property type="entry name" value="CHROMOSOME-ASSOCIATED KINESIN KIF4A-RELATED"/>
    <property type="match status" value="1"/>
</dbReference>
<proteinExistence type="predicted"/>
<dbReference type="GO" id="GO:0007018">
    <property type="term" value="P:microtubule-based movement"/>
    <property type="evidence" value="ECO:0007669"/>
    <property type="project" value="InterPro"/>
</dbReference>
<evidence type="ECO:0000256" key="2">
    <source>
        <dbReference type="ARBA" id="ARBA00022490"/>
    </source>
</evidence>
<evidence type="ECO:0000313" key="8">
    <source>
        <dbReference type="EMBL" id="EIE24955.1"/>
    </source>
</evidence>
<dbReference type="GO" id="GO:0005524">
    <property type="term" value="F:ATP binding"/>
    <property type="evidence" value="ECO:0007669"/>
    <property type="project" value="UniProtKB-KW"/>
</dbReference>
<feature type="region of interest" description="Disordered" evidence="7">
    <location>
        <begin position="107"/>
        <end position="127"/>
    </location>
</feature>
<evidence type="ECO:0000256" key="5">
    <source>
        <dbReference type="ARBA" id="ARBA00023054"/>
    </source>
</evidence>
<reference evidence="8 9" key="1">
    <citation type="journal article" date="2012" name="Genome Biol.">
        <title>The genome of the polar eukaryotic microalga coccomyxa subellipsoidea reveals traits of cold adaptation.</title>
        <authorList>
            <person name="Blanc G."/>
            <person name="Agarkova I."/>
            <person name="Grimwood J."/>
            <person name="Kuo A."/>
            <person name="Brueggeman A."/>
            <person name="Dunigan D."/>
            <person name="Gurnon J."/>
            <person name="Ladunga I."/>
            <person name="Lindquist E."/>
            <person name="Lucas S."/>
            <person name="Pangilinan J."/>
            <person name="Proschold T."/>
            <person name="Salamov A."/>
            <person name="Schmutz J."/>
            <person name="Weeks D."/>
            <person name="Yamada T."/>
            <person name="Claverie J.M."/>
            <person name="Grigoriev I."/>
            <person name="Van Etten J."/>
            <person name="Lomsadze A."/>
            <person name="Borodovsky M."/>
        </authorList>
    </citation>
    <scope>NUCLEOTIDE SEQUENCE [LARGE SCALE GENOMIC DNA]</scope>
    <source>
        <strain evidence="8 9">C-169</strain>
    </source>
</reference>
<dbReference type="GO" id="GO:0005875">
    <property type="term" value="C:microtubule associated complex"/>
    <property type="evidence" value="ECO:0007669"/>
    <property type="project" value="TreeGrafter"/>
</dbReference>
<dbReference type="RefSeq" id="XP_005649499.1">
    <property type="nucleotide sequence ID" value="XM_005649442.1"/>
</dbReference>
<dbReference type="GO" id="GO:0007052">
    <property type="term" value="P:mitotic spindle organization"/>
    <property type="evidence" value="ECO:0007669"/>
    <property type="project" value="TreeGrafter"/>
</dbReference>
<feature type="coiled-coil region" evidence="6">
    <location>
        <begin position="16"/>
        <end position="53"/>
    </location>
</feature>
<keyword evidence="5 6" id="KW-0175">Coiled coil</keyword>